<comment type="caution">
    <text evidence="2">The sequence shown here is derived from an EMBL/GenBank/DDBJ whole genome shotgun (WGS) entry which is preliminary data.</text>
</comment>
<dbReference type="RefSeq" id="WP_209138172.1">
    <property type="nucleotide sequence ID" value="NZ_JAGHKO010000001.1"/>
</dbReference>
<reference evidence="2 3" key="1">
    <citation type="submission" date="2021-03" db="EMBL/GenBank/DDBJ databases">
        <title>Assistant Professor.</title>
        <authorList>
            <person name="Huq M.A."/>
        </authorList>
    </citation>
    <scope>NUCLEOTIDE SEQUENCE [LARGE SCALE GENOMIC DNA]</scope>
    <source>
        <strain evidence="2 3">MAH-29</strain>
    </source>
</reference>
<dbReference type="EMBL" id="JAGHKO010000001">
    <property type="protein sequence ID" value="MBO9200116.1"/>
    <property type="molecule type" value="Genomic_DNA"/>
</dbReference>
<sequence>MRQQHSPVSKSDSVSQNETAHNSFQPIMADSVEVMEYFYRGKIQQLEQSLAQLNLLDNAREIVGLCREIVRTKEVLKKIMINKEGGSSFNLSIK</sequence>
<evidence type="ECO:0000313" key="2">
    <source>
        <dbReference type="EMBL" id="MBO9200116.1"/>
    </source>
</evidence>
<protein>
    <submittedName>
        <fullName evidence="2">Uncharacterized protein</fullName>
    </submittedName>
</protein>
<gene>
    <name evidence="2" type="ORF">J7I42_07545</name>
</gene>
<dbReference type="Proteomes" id="UP000677244">
    <property type="component" value="Unassembled WGS sequence"/>
</dbReference>
<evidence type="ECO:0000256" key="1">
    <source>
        <dbReference type="SAM" id="MobiDB-lite"/>
    </source>
</evidence>
<proteinExistence type="predicted"/>
<accession>A0ABS3YQC3</accession>
<keyword evidence="3" id="KW-1185">Reference proteome</keyword>
<evidence type="ECO:0000313" key="3">
    <source>
        <dbReference type="Proteomes" id="UP000677244"/>
    </source>
</evidence>
<name>A0ABS3YQC3_9BACT</name>
<feature type="region of interest" description="Disordered" evidence="1">
    <location>
        <begin position="1"/>
        <end position="22"/>
    </location>
</feature>
<organism evidence="2 3">
    <name type="scientific">Niastella soli</name>
    <dbReference type="NCBI Taxonomy" id="2821487"/>
    <lineage>
        <taxon>Bacteria</taxon>
        <taxon>Pseudomonadati</taxon>
        <taxon>Bacteroidota</taxon>
        <taxon>Chitinophagia</taxon>
        <taxon>Chitinophagales</taxon>
        <taxon>Chitinophagaceae</taxon>
        <taxon>Niastella</taxon>
    </lineage>
</organism>